<dbReference type="Proteomes" id="UP000264820">
    <property type="component" value="Unplaced"/>
</dbReference>
<feature type="transmembrane region" description="Helical" evidence="1">
    <location>
        <begin position="102"/>
        <end position="120"/>
    </location>
</feature>
<keyword evidence="1" id="KW-0812">Transmembrane</keyword>
<name>A0A3Q2Y315_HIPCM</name>
<dbReference type="Ensembl" id="ENSHCOT00000017989.1">
    <property type="protein sequence ID" value="ENSHCOP00000011302.1"/>
    <property type="gene ID" value="ENSHCOG00000014085.1"/>
</dbReference>
<organism evidence="2 3">
    <name type="scientific">Hippocampus comes</name>
    <name type="common">Tiger tail seahorse</name>
    <dbReference type="NCBI Taxonomy" id="109280"/>
    <lineage>
        <taxon>Eukaryota</taxon>
        <taxon>Metazoa</taxon>
        <taxon>Chordata</taxon>
        <taxon>Craniata</taxon>
        <taxon>Vertebrata</taxon>
        <taxon>Euteleostomi</taxon>
        <taxon>Actinopterygii</taxon>
        <taxon>Neopterygii</taxon>
        <taxon>Teleostei</taxon>
        <taxon>Neoteleostei</taxon>
        <taxon>Acanthomorphata</taxon>
        <taxon>Syngnathiaria</taxon>
        <taxon>Syngnathiformes</taxon>
        <taxon>Syngnathoidei</taxon>
        <taxon>Syngnathidae</taxon>
        <taxon>Hippocampus</taxon>
    </lineage>
</organism>
<evidence type="ECO:0000313" key="2">
    <source>
        <dbReference type="Ensembl" id="ENSHCOP00000011302.1"/>
    </source>
</evidence>
<sequence length="123" mass="13716">MAELEAWIWVAVACLKSPQIHCYQRCVPFCLCFHFIPQQNEPSSINGGQSVISEQTSRPLPGAEDYFLMISAHLDTVFLPDFFALYRDNGAMGGISLGPKHLDAIFFFALAFVALWTYGISAH</sequence>
<keyword evidence="1" id="KW-1133">Transmembrane helix</keyword>
<accession>A0A3Q2Y315</accession>
<dbReference type="AlphaFoldDB" id="A0A3Q2Y315"/>
<evidence type="ECO:0000256" key="1">
    <source>
        <dbReference type="SAM" id="Phobius"/>
    </source>
</evidence>
<proteinExistence type="predicted"/>
<keyword evidence="3" id="KW-1185">Reference proteome</keyword>
<protein>
    <submittedName>
        <fullName evidence="2">Uncharacterized protein</fullName>
    </submittedName>
</protein>
<evidence type="ECO:0000313" key="3">
    <source>
        <dbReference type="Proteomes" id="UP000264820"/>
    </source>
</evidence>
<keyword evidence="1" id="KW-0472">Membrane</keyword>
<reference evidence="2" key="1">
    <citation type="submission" date="2025-08" db="UniProtKB">
        <authorList>
            <consortium name="Ensembl"/>
        </authorList>
    </citation>
    <scope>IDENTIFICATION</scope>
</reference>
<reference evidence="2" key="2">
    <citation type="submission" date="2025-09" db="UniProtKB">
        <authorList>
            <consortium name="Ensembl"/>
        </authorList>
    </citation>
    <scope>IDENTIFICATION</scope>
</reference>